<comment type="similarity">
    <text evidence="2 6">Belongs to the peroxisomal membrane protein PXMP2/4 family.</text>
</comment>
<comment type="caution">
    <text evidence="7">The sequence shown here is derived from an EMBL/GenBank/DDBJ whole genome shotgun (WGS) entry which is preliminary data.</text>
</comment>
<evidence type="ECO:0000256" key="4">
    <source>
        <dbReference type="ARBA" id="ARBA00022989"/>
    </source>
</evidence>
<feature type="transmembrane region" description="Helical" evidence="6">
    <location>
        <begin position="193"/>
        <end position="213"/>
    </location>
</feature>
<keyword evidence="8" id="KW-1185">Reference proteome</keyword>
<dbReference type="InterPro" id="IPR007248">
    <property type="entry name" value="Mpv17_PMP22"/>
</dbReference>
<dbReference type="PANTHER" id="PTHR11266:SF50">
    <property type="entry name" value="VACUOLAR MEMBRANE PROTEIN YOR292C"/>
    <property type="match status" value="1"/>
</dbReference>
<sequence length="267" mass="30071">MITSAKRKVLDGLNRRYIYGRVPLLHTIIFLIEMAVATRIATKFNTYYAEKPGKASIRGVPRPISARMLINLWSIVLTTMVTNAVLGGVADTVAQLITAFRARNAQRSHESNDFISIEIHDFDKGRPPIIGEIGSAAHSPAPFDFERVTRFMAYGFFMAPVQFQWFGFLSRAFPLTKVNPSVPVFKRVAFDQLIFAPFGLACFFTFMTIAEGGGKRALTQKFRDVYLPTLKANFVLWPAVQILNFRVIPIQFQIVSSPSLLFSHFPD</sequence>
<comment type="subcellular location">
    <subcellularLocation>
        <location evidence="1">Membrane</location>
        <topology evidence="1">Multi-pass membrane protein</topology>
    </subcellularLocation>
</comment>
<keyword evidence="5 6" id="KW-0472">Membrane</keyword>
<evidence type="ECO:0000313" key="8">
    <source>
        <dbReference type="Proteomes" id="UP001147782"/>
    </source>
</evidence>
<dbReference type="Proteomes" id="UP001147782">
    <property type="component" value="Unassembled WGS sequence"/>
</dbReference>
<proteinExistence type="inferred from homology"/>
<dbReference type="GO" id="GO:0005739">
    <property type="term" value="C:mitochondrion"/>
    <property type="evidence" value="ECO:0007669"/>
    <property type="project" value="TreeGrafter"/>
</dbReference>
<dbReference type="AlphaFoldDB" id="A0A9W9S2D9"/>
<dbReference type="PANTHER" id="PTHR11266">
    <property type="entry name" value="PEROXISOMAL MEMBRANE PROTEIN 2, PXMP2 MPV17"/>
    <property type="match status" value="1"/>
</dbReference>
<organism evidence="7 8">
    <name type="scientific">Penicillium cataractarum</name>
    <dbReference type="NCBI Taxonomy" id="2100454"/>
    <lineage>
        <taxon>Eukaryota</taxon>
        <taxon>Fungi</taxon>
        <taxon>Dikarya</taxon>
        <taxon>Ascomycota</taxon>
        <taxon>Pezizomycotina</taxon>
        <taxon>Eurotiomycetes</taxon>
        <taxon>Eurotiomycetidae</taxon>
        <taxon>Eurotiales</taxon>
        <taxon>Aspergillaceae</taxon>
        <taxon>Penicillium</taxon>
    </lineage>
</organism>
<evidence type="ECO:0000256" key="6">
    <source>
        <dbReference type="RuleBase" id="RU363053"/>
    </source>
</evidence>
<keyword evidence="4 6" id="KW-1133">Transmembrane helix</keyword>
<evidence type="ECO:0000313" key="7">
    <source>
        <dbReference type="EMBL" id="KAJ5370412.1"/>
    </source>
</evidence>
<feature type="transmembrane region" description="Helical" evidence="6">
    <location>
        <begin position="21"/>
        <end position="41"/>
    </location>
</feature>
<evidence type="ECO:0000256" key="5">
    <source>
        <dbReference type="ARBA" id="ARBA00023136"/>
    </source>
</evidence>
<feature type="transmembrane region" description="Helical" evidence="6">
    <location>
        <begin position="72"/>
        <end position="97"/>
    </location>
</feature>
<feature type="transmembrane region" description="Helical" evidence="6">
    <location>
        <begin position="151"/>
        <end position="173"/>
    </location>
</feature>
<dbReference type="RefSeq" id="XP_056554846.1">
    <property type="nucleotide sequence ID" value="XM_056699433.1"/>
</dbReference>
<evidence type="ECO:0000256" key="1">
    <source>
        <dbReference type="ARBA" id="ARBA00004141"/>
    </source>
</evidence>
<evidence type="ECO:0000256" key="3">
    <source>
        <dbReference type="ARBA" id="ARBA00022692"/>
    </source>
</evidence>
<name>A0A9W9S2D9_9EURO</name>
<keyword evidence="3 6" id="KW-0812">Transmembrane</keyword>
<reference evidence="7" key="2">
    <citation type="journal article" date="2023" name="IMA Fungus">
        <title>Comparative genomic study of the Penicillium genus elucidates a diverse pangenome and 15 lateral gene transfer events.</title>
        <authorList>
            <person name="Petersen C."/>
            <person name="Sorensen T."/>
            <person name="Nielsen M.R."/>
            <person name="Sondergaard T.E."/>
            <person name="Sorensen J.L."/>
            <person name="Fitzpatrick D.A."/>
            <person name="Frisvad J.C."/>
            <person name="Nielsen K.L."/>
        </authorList>
    </citation>
    <scope>NUCLEOTIDE SEQUENCE</scope>
    <source>
        <strain evidence="7">IBT 29864</strain>
    </source>
</reference>
<gene>
    <name evidence="7" type="ORF">N7496_006504</name>
</gene>
<dbReference type="GeneID" id="81438612"/>
<evidence type="ECO:0000256" key="2">
    <source>
        <dbReference type="ARBA" id="ARBA00006824"/>
    </source>
</evidence>
<reference evidence="7" key="1">
    <citation type="submission" date="2022-11" db="EMBL/GenBank/DDBJ databases">
        <authorList>
            <person name="Petersen C."/>
        </authorList>
    </citation>
    <scope>NUCLEOTIDE SEQUENCE</scope>
    <source>
        <strain evidence="7">IBT 29864</strain>
    </source>
</reference>
<protein>
    <submittedName>
        <fullName evidence="7">Uncharacterized protein</fullName>
    </submittedName>
</protein>
<dbReference type="OrthoDB" id="10267969at2759"/>
<dbReference type="EMBL" id="JAPZBS010000005">
    <property type="protein sequence ID" value="KAJ5370412.1"/>
    <property type="molecule type" value="Genomic_DNA"/>
</dbReference>
<dbReference type="Pfam" id="PF04117">
    <property type="entry name" value="Mpv17_PMP22"/>
    <property type="match status" value="1"/>
</dbReference>
<dbReference type="GO" id="GO:0016020">
    <property type="term" value="C:membrane"/>
    <property type="evidence" value="ECO:0007669"/>
    <property type="project" value="UniProtKB-SubCell"/>
</dbReference>
<accession>A0A9W9S2D9</accession>